<name>A0A7L9RUQ2_9PROT</name>
<organism evidence="2 3">
    <name type="scientific">Candidatus Bodocaedibacter vickermanii</name>
    <dbReference type="NCBI Taxonomy" id="2741701"/>
    <lineage>
        <taxon>Bacteria</taxon>
        <taxon>Pseudomonadati</taxon>
        <taxon>Pseudomonadota</taxon>
        <taxon>Alphaproteobacteria</taxon>
        <taxon>Holosporales</taxon>
        <taxon>Candidatus Paracaedibacteraceae</taxon>
        <taxon>Candidatus Bodocaedibacter</taxon>
    </lineage>
</organism>
<dbReference type="GO" id="GO:0003676">
    <property type="term" value="F:nucleic acid binding"/>
    <property type="evidence" value="ECO:0007669"/>
    <property type="project" value="InterPro"/>
</dbReference>
<keyword evidence="2" id="KW-0378">Hydrolase</keyword>
<proteinExistence type="predicted"/>
<dbReference type="Gene3D" id="3.30.420.10">
    <property type="entry name" value="Ribonuclease H-like superfamily/Ribonuclease H"/>
    <property type="match status" value="1"/>
</dbReference>
<protein>
    <submittedName>
        <fullName evidence="2">Ribonuclease D</fullName>
        <ecNumber evidence="2">3.1.13.5</ecNumber>
    </submittedName>
</protein>
<dbReference type="EC" id="3.1.13.5" evidence="2"/>
<keyword evidence="3" id="KW-1185">Reference proteome</keyword>
<dbReference type="Proteomes" id="UP000594001">
    <property type="component" value="Chromosome"/>
</dbReference>
<evidence type="ECO:0000313" key="3">
    <source>
        <dbReference type="Proteomes" id="UP000594001"/>
    </source>
</evidence>
<dbReference type="CDD" id="cd06142">
    <property type="entry name" value="RNaseD_exo"/>
    <property type="match status" value="1"/>
</dbReference>
<evidence type="ECO:0000313" key="2">
    <source>
        <dbReference type="EMBL" id="QOL20281.1"/>
    </source>
</evidence>
<evidence type="ECO:0000259" key="1">
    <source>
        <dbReference type="SMART" id="SM00474"/>
    </source>
</evidence>
<dbReference type="InterPro" id="IPR051086">
    <property type="entry name" value="RNase_D-like"/>
</dbReference>
<dbReference type="AlphaFoldDB" id="A0A7L9RUQ2"/>
<dbReference type="PANTHER" id="PTHR47649:SF1">
    <property type="entry name" value="RIBONUCLEASE D"/>
    <property type="match status" value="1"/>
</dbReference>
<dbReference type="RefSeq" id="WP_350331832.1">
    <property type="nucleotide sequence ID" value="NZ_CP054719.1"/>
</dbReference>
<dbReference type="Pfam" id="PF01612">
    <property type="entry name" value="DNA_pol_A_exo1"/>
    <property type="match status" value="1"/>
</dbReference>
<dbReference type="InterPro" id="IPR012337">
    <property type="entry name" value="RNaseH-like_sf"/>
</dbReference>
<dbReference type="EMBL" id="CP054719">
    <property type="protein sequence ID" value="QOL20281.1"/>
    <property type="molecule type" value="Genomic_DNA"/>
</dbReference>
<sequence>MNITYHIGDLPNDVKFIGSVAVDTEAMGLNVNRDRLCLVQLSDADQNVHLVHFKPDTTYDAPNLKRLMNDPSVMKIFHFARFDVMMIQAYLKVQVKSVYCTKIASYLTRTYTNKHGLKELCKELLSVDLAKQEQTSDWGAETLRPEQMEYAATDVIHLHKLKEKLDVVLRRENRTEIANNCFEFLNTRALLDILGMAHDDIFAHSINTRM</sequence>
<gene>
    <name evidence="2" type="primary">rnd_2</name>
    <name evidence="2" type="ORF">CPBP_01070</name>
</gene>
<dbReference type="SUPFAM" id="SSF53098">
    <property type="entry name" value="Ribonuclease H-like"/>
    <property type="match status" value="1"/>
</dbReference>
<reference evidence="2 3" key="1">
    <citation type="submission" date="2020-06" db="EMBL/GenBank/DDBJ databases">
        <title>The endosymbiont of the kinetoplastid Bodo saltans is a Paracaedibacter-like alpha-proteobacterium possessing a putative toxin-antitoxin system.</title>
        <authorList>
            <person name="Midha S."/>
            <person name="Rigden D.J."/>
            <person name="Siozios S."/>
            <person name="Hurst G.D.D."/>
            <person name="Jackson A.P."/>
        </authorList>
    </citation>
    <scope>NUCLEOTIDE SEQUENCE [LARGE SCALE GENOMIC DNA]</scope>
    <source>
        <strain evidence="2">Lake Konstanz</strain>
    </source>
</reference>
<dbReference type="GO" id="GO:0008408">
    <property type="term" value="F:3'-5' exonuclease activity"/>
    <property type="evidence" value="ECO:0007669"/>
    <property type="project" value="InterPro"/>
</dbReference>
<dbReference type="InterPro" id="IPR036397">
    <property type="entry name" value="RNaseH_sf"/>
</dbReference>
<feature type="domain" description="3'-5' exonuclease" evidence="1">
    <location>
        <begin position="1"/>
        <end position="170"/>
    </location>
</feature>
<dbReference type="GO" id="GO:0006139">
    <property type="term" value="P:nucleobase-containing compound metabolic process"/>
    <property type="evidence" value="ECO:0007669"/>
    <property type="project" value="InterPro"/>
</dbReference>
<dbReference type="SMART" id="SM00474">
    <property type="entry name" value="35EXOc"/>
    <property type="match status" value="1"/>
</dbReference>
<dbReference type="KEGG" id="pbal:CPBP_01070"/>
<dbReference type="InterPro" id="IPR002562">
    <property type="entry name" value="3'-5'_exonuclease_dom"/>
</dbReference>
<dbReference type="GO" id="GO:0033890">
    <property type="term" value="F:ribonuclease D activity"/>
    <property type="evidence" value="ECO:0007669"/>
    <property type="project" value="UniProtKB-EC"/>
</dbReference>
<dbReference type="PANTHER" id="PTHR47649">
    <property type="entry name" value="RIBONUCLEASE D"/>
    <property type="match status" value="1"/>
</dbReference>
<accession>A0A7L9RUQ2</accession>